<sequence>MRSQRMKGPFSLHVRQRSRLHGERLRLQHRHRVPDEGESPADAGGDEFTREHRLHTRRPARRHE</sequence>
<proteinExistence type="predicted"/>
<gene>
    <name evidence="2" type="ORF">A5N68_10790</name>
</gene>
<evidence type="ECO:0000313" key="3">
    <source>
        <dbReference type="Proteomes" id="UP000193518"/>
    </source>
</evidence>
<comment type="caution">
    <text evidence="2">The sequence shown here is derived from an EMBL/GenBank/DDBJ whole genome shotgun (WGS) entry which is preliminary data.</text>
</comment>
<name>A0AAE5IU08_RHOHA</name>
<reference evidence="2 3" key="1">
    <citation type="journal article" date="2016" name="Genome Biol. Evol.">
        <title>Pangenome and Phylogenomic Analysis of the Pathogenic Actinobacterium Rhodococcus equi.</title>
        <authorList>
            <person name="Anastasi E."/>
            <person name="MacArthur I."/>
            <person name="Scortti M."/>
            <person name="Alvarez S."/>
            <person name="Giguere S."/>
            <person name="Vazquez-Boland J.A."/>
        </authorList>
    </citation>
    <scope>NUCLEOTIDE SEQUENCE [LARGE SCALE GENOMIC DNA]</scope>
    <source>
        <strain evidence="2 3">PAM1271</strain>
    </source>
</reference>
<evidence type="ECO:0000256" key="1">
    <source>
        <dbReference type="SAM" id="MobiDB-lite"/>
    </source>
</evidence>
<accession>A0AAE5IU08</accession>
<feature type="region of interest" description="Disordered" evidence="1">
    <location>
        <begin position="1"/>
        <end position="64"/>
    </location>
</feature>
<feature type="compositionally biased region" description="Basic residues" evidence="1">
    <location>
        <begin position="52"/>
        <end position="64"/>
    </location>
</feature>
<dbReference type="EMBL" id="LWIC01000003">
    <property type="protein sequence ID" value="ORM28572.1"/>
    <property type="molecule type" value="Genomic_DNA"/>
</dbReference>
<protein>
    <submittedName>
        <fullName evidence="2">Uncharacterized protein</fullName>
    </submittedName>
</protein>
<dbReference type="AlphaFoldDB" id="A0AAE5IU08"/>
<dbReference type="Proteomes" id="UP000193518">
    <property type="component" value="Unassembled WGS sequence"/>
</dbReference>
<evidence type="ECO:0000313" key="2">
    <source>
        <dbReference type="EMBL" id="ORM28572.1"/>
    </source>
</evidence>
<organism evidence="2 3">
    <name type="scientific">Rhodococcus hoagii</name>
    <name type="common">Corynebacterium equii</name>
    <dbReference type="NCBI Taxonomy" id="43767"/>
    <lineage>
        <taxon>Bacteria</taxon>
        <taxon>Bacillati</taxon>
        <taxon>Actinomycetota</taxon>
        <taxon>Actinomycetes</taxon>
        <taxon>Mycobacteriales</taxon>
        <taxon>Nocardiaceae</taxon>
        <taxon>Prescottella</taxon>
    </lineage>
</organism>